<dbReference type="Pfam" id="PF14602">
    <property type="entry name" value="Hexapep_2"/>
    <property type="match status" value="1"/>
</dbReference>
<dbReference type="Pfam" id="PF00132">
    <property type="entry name" value="Hexapep"/>
    <property type="match status" value="1"/>
</dbReference>
<evidence type="ECO:0000313" key="1">
    <source>
        <dbReference type="EMBL" id="CRH04638.1"/>
    </source>
</evidence>
<dbReference type="PANTHER" id="PTHR13061:SF29">
    <property type="entry name" value="GAMMA CARBONIC ANHYDRASE-LIKE 1, MITOCHONDRIAL-RELATED"/>
    <property type="match status" value="1"/>
</dbReference>
<dbReference type="InterPro" id="IPR050484">
    <property type="entry name" value="Transf_Hexapept/Carb_Anhydrase"/>
</dbReference>
<proteinExistence type="predicted"/>
<dbReference type="AlphaFoldDB" id="A0A1S7LDK2"/>
<evidence type="ECO:0008006" key="2">
    <source>
        <dbReference type="Google" id="ProtNLM"/>
    </source>
</evidence>
<dbReference type="SUPFAM" id="SSF51161">
    <property type="entry name" value="Trimeric LpxA-like enzymes"/>
    <property type="match status" value="1"/>
</dbReference>
<dbReference type="InterPro" id="IPR011004">
    <property type="entry name" value="Trimer_LpxA-like_sf"/>
</dbReference>
<dbReference type="InterPro" id="IPR047324">
    <property type="entry name" value="LbH_gamma_CA-like"/>
</dbReference>
<dbReference type="EMBL" id="LO017727">
    <property type="protein sequence ID" value="CRH04638.1"/>
    <property type="molecule type" value="Genomic_DNA"/>
</dbReference>
<gene>
    <name evidence="1" type="ORF">MAGMO_0426</name>
</gene>
<accession>A0A1S7LDK2</accession>
<protein>
    <recommendedName>
        <fullName evidence="2">Gamma carbonic anhydrase family protein</fullName>
    </recommendedName>
</protein>
<name>A0A1S7LDK2_MAGMO</name>
<dbReference type="Gene3D" id="2.160.10.10">
    <property type="entry name" value="Hexapeptide repeat proteins"/>
    <property type="match status" value="1"/>
</dbReference>
<dbReference type="CDD" id="cd04645">
    <property type="entry name" value="LbH_gamma_CA_like"/>
    <property type="match status" value="1"/>
</dbReference>
<sequence length="183" mass="19969">MPLYPFEGRWPKIDETAFIHPDAVVIGDVEIGPHSSLWPGVVARGDVNFIRIGSRSNIQDGSILHTTRPKPTNAAGYPLVIGDDITIGHRVTLHGCTLKDGCMVGMNAMVMDSVVVEEQAMIAAGAMVTPGKQVTRRTLWIGSPAREKRGMDEAAIAEISATTENYLRLAAQYRKELESLTER</sequence>
<reference evidence="1" key="1">
    <citation type="submission" date="2015-04" db="EMBL/GenBank/DDBJ databases">
        <authorList>
            <person name="Syromyatnikov M.Y."/>
            <person name="Popov V.N."/>
        </authorList>
    </citation>
    <scope>NUCLEOTIDE SEQUENCE</scope>
    <source>
        <strain evidence="1">MO-1</strain>
    </source>
</reference>
<organism evidence="1">
    <name type="scientific">Magnetococcus massalia (strain MO-1)</name>
    <dbReference type="NCBI Taxonomy" id="451514"/>
    <lineage>
        <taxon>Bacteria</taxon>
        <taxon>Pseudomonadati</taxon>
        <taxon>Pseudomonadota</taxon>
        <taxon>Magnetococcia</taxon>
        <taxon>Magnetococcales</taxon>
        <taxon>Magnetococcaceae</taxon>
        <taxon>Magnetococcus</taxon>
    </lineage>
</organism>
<dbReference type="PANTHER" id="PTHR13061">
    <property type="entry name" value="DYNACTIN SUBUNIT P25"/>
    <property type="match status" value="1"/>
</dbReference>
<dbReference type="InterPro" id="IPR001451">
    <property type="entry name" value="Hexapep"/>
</dbReference>